<dbReference type="EMBL" id="AY915399">
    <property type="protein sequence ID" value="AAX30620.1"/>
    <property type="molecule type" value="mRNA"/>
</dbReference>
<proteinExistence type="evidence at transcript level"/>
<evidence type="ECO:0000313" key="1">
    <source>
        <dbReference type="EMBL" id="AAX30620.1"/>
    </source>
</evidence>
<organism evidence="1">
    <name type="scientific">Schistosoma japonicum</name>
    <name type="common">Blood fluke</name>
    <dbReference type="NCBI Taxonomy" id="6182"/>
    <lineage>
        <taxon>Eukaryota</taxon>
        <taxon>Metazoa</taxon>
        <taxon>Spiralia</taxon>
        <taxon>Lophotrochozoa</taxon>
        <taxon>Platyhelminthes</taxon>
        <taxon>Trematoda</taxon>
        <taxon>Digenea</taxon>
        <taxon>Strigeidida</taxon>
        <taxon>Schistosomatoidea</taxon>
        <taxon>Schistosomatidae</taxon>
        <taxon>Schistosoma</taxon>
    </lineage>
</organism>
<sequence length="65" mass="7810">MWVVKSTHDMHSLSCPRFIKHREMKILHVKCLHRLQWTESNHRSVSVTDVWSDILRLAKICVRTE</sequence>
<reference evidence="1" key="2">
    <citation type="journal article" date="2006" name="PLoS Pathog.">
        <title>New perspectives on host-parasite interplay by comparative transcriptomic and proteomic analyses of Schistosoma japonicum.</title>
        <authorList>
            <person name="Liu F."/>
            <person name="Lu J."/>
            <person name="Hu W."/>
            <person name="Wang S.Y."/>
            <person name="Cui S.J."/>
            <person name="Chi M."/>
            <person name="Yan Q."/>
            <person name="Wang X.R."/>
            <person name="Song H.D."/>
            <person name="Xu X.N."/>
            <person name="Wang J.J."/>
            <person name="Zhang X.L."/>
            <person name="Zhang X."/>
            <person name="Wang Z.Q."/>
            <person name="Xue C.L."/>
            <person name="Brindley P.J."/>
            <person name="McManus D.P."/>
            <person name="Yang P.Y."/>
            <person name="Feng Z."/>
            <person name="Chen Z."/>
            <person name="Han Z.G."/>
        </authorList>
    </citation>
    <scope>NUCLEOTIDE SEQUENCE</scope>
</reference>
<accession>Q5BS65</accession>
<protein>
    <submittedName>
        <fullName evidence="1">SJCHGC05880 protein</fullName>
    </submittedName>
</protein>
<name>Q5BS65_SCHJA</name>
<dbReference type="AlphaFoldDB" id="Q5BS65"/>
<reference evidence="1" key="1">
    <citation type="submission" date="2005-01" db="EMBL/GenBank/DDBJ databases">
        <authorList>
            <person name="Han Z."/>
        </authorList>
    </citation>
    <scope>NUCLEOTIDE SEQUENCE</scope>
</reference>